<sequence length="149" mass="17298">MKLMLVCTSGGHFSTMKRLKSFWEQHERIWITDLKQDTEELKGKEQVHWLPYQGPRNFIKFVINIPNIFTIIAQDRPDLIISTGASIAVGFAWFAKLFGVRFIFIESISRSTDLSLSGKLIYPVCDEIYVQWPELSQRYAKTVFKGYVS</sequence>
<evidence type="ECO:0000256" key="4">
    <source>
        <dbReference type="ARBA" id="ARBA00022989"/>
    </source>
</evidence>
<dbReference type="GO" id="GO:0004577">
    <property type="term" value="F:N-acetylglucosaminyldiphosphodolichol N-acetylglucosaminyltransferase activity"/>
    <property type="evidence" value="ECO:0007669"/>
    <property type="project" value="TreeGrafter"/>
</dbReference>
<keyword evidence="4" id="KW-1133">Transmembrane helix</keyword>
<keyword evidence="6" id="KW-0808">Transferase</keyword>
<evidence type="ECO:0000313" key="7">
    <source>
        <dbReference type="Proteomes" id="UP000177870"/>
    </source>
</evidence>
<dbReference type="RefSeq" id="WP_070393455.1">
    <property type="nucleotide sequence ID" value="NZ_CP017599.1"/>
</dbReference>
<dbReference type="Proteomes" id="UP000177870">
    <property type="component" value="Chromosome"/>
</dbReference>
<dbReference type="Gene3D" id="3.40.50.2000">
    <property type="entry name" value="Glycogen Phosphorylase B"/>
    <property type="match status" value="1"/>
</dbReference>
<keyword evidence="2" id="KW-0812">Transmembrane</keyword>
<dbReference type="OrthoDB" id="555447at2"/>
<organism evidence="6 7">
    <name type="scientific">Moorena producens PAL-8-15-08-1</name>
    <dbReference type="NCBI Taxonomy" id="1458985"/>
    <lineage>
        <taxon>Bacteria</taxon>
        <taxon>Bacillati</taxon>
        <taxon>Cyanobacteriota</taxon>
        <taxon>Cyanophyceae</taxon>
        <taxon>Coleofasciculales</taxon>
        <taxon>Coleofasciculaceae</taxon>
        <taxon>Moorena</taxon>
    </lineage>
</organism>
<evidence type="ECO:0000256" key="2">
    <source>
        <dbReference type="ARBA" id="ARBA00022692"/>
    </source>
</evidence>
<keyword evidence="5" id="KW-0472">Membrane</keyword>
<reference evidence="7" key="1">
    <citation type="submission" date="2016-10" db="EMBL/GenBank/DDBJ databases">
        <title>Comparative genomics uncovers the prolific and rare metabolic potential of the cyanobacterial genus Moorea.</title>
        <authorList>
            <person name="Leao T."/>
            <person name="Castelao G."/>
            <person name="Korobeynikov A."/>
            <person name="Monroe E.A."/>
            <person name="Podell S."/>
            <person name="Glukhov E."/>
            <person name="Allen E."/>
            <person name="Gerwick W.H."/>
            <person name="Gerwick L."/>
        </authorList>
    </citation>
    <scope>NUCLEOTIDE SEQUENCE [LARGE SCALE GENOMIC DNA]</scope>
    <source>
        <strain evidence="7">PAL-8-15-08-1</strain>
    </source>
</reference>
<proteinExistence type="predicted"/>
<dbReference type="Pfam" id="PF08660">
    <property type="entry name" value="Alg14"/>
    <property type="match status" value="1"/>
</dbReference>
<dbReference type="EMBL" id="CP017599">
    <property type="protein sequence ID" value="AOX01004.1"/>
    <property type="molecule type" value="Genomic_DNA"/>
</dbReference>
<dbReference type="PANTHER" id="PTHR12154">
    <property type="entry name" value="GLYCOSYL TRANSFERASE-RELATED"/>
    <property type="match status" value="1"/>
</dbReference>
<protein>
    <submittedName>
        <fullName evidence="6">UDP-N-acetylglucosamine--LPS N-acetylglucosamine transferase</fullName>
    </submittedName>
</protein>
<accession>A0A1D8TTT0</accession>
<gene>
    <name evidence="6" type="ORF">BJP34_17525</name>
</gene>
<dbReference type="SUPFAM" id="SSF53756">
    <property type="entry name" value="UDP-Glycosyltransferase/glycogen phosphorylase"/>
    <property type="match status" value="1"/>
</dbReference>
<dbReference type="AlphaFoldDB" id="A0A1D8TTT0"/>
<dbReference type="InterPro" id="IPR013969">
    <property type="entry name" value="Oligosacch_biosynth_Alg14"/>
</dbReference>
<dbReference type="GO" id="GO:0006488">
    <property type="term" value="P:dolichol-linked oligosaccharide biosynthetic process"/>
    <property type="evidence" value="ECO:0007669"/>
    <property type="project" value="InterPro"/>
</dbReference>
<evidence type="ECO:0000256" key="3">
    <source>
        <dbReference type="ARBA" id="ARBA00022824"/>
    </source>
</evidence>
<evidence type="ECO:0000256" key="1">
    <source>
        <dbReference type="ARBA" id="ARBA00004389"/>
    </source>
</evidence>
<dbReference type="PANTHER" id="PTHR12154:SF4">
    <property type="entry name" value="UDP-N-ACETYLGLUCOSAMINE TRANSFERASE SUBUNIT ALG14 HOMOLOG"/>
    <property type="match status" value="1"/>
</dbReference>
<dbReference type="NCBIfam" id="NF041549">
    <property type="entry name" value="PssD"/>
    <property type="match status" value="1"/>
</dbReference>
<dbReference type="STRING" id="1458985.BJP34_17525"/>
<name>A0A1D8TTT0_9CYAN</name>
<comment type="subcellular location">
    <subcellularLocation>
        <location evidence="1">Endoplasmic reticulum membrane</location>
        <topology evidence="1">Single-pass membrane protein</topology>
    </subcellularLocation>
</comment>
<dbReference type="KEGG" id="mpro:BJP34_17525"/>
<keyword evidence="3" id="KW-0256">Endoplasmic reticulum</keyword>
<evidence type="ECO:0000313" key="6">
    <source>
        <dbReference type="EMBL" id="AOX01004.1"/>
    </source>
</evidence>
<evidence type="ECO:0000256" key="5">
    <source>
        <dbReference type="ARBA" id="ARBA00023136"/>
    </source>
</evidence>